<dbReference type="HAMAP" id="MF_01395">
    <property type="entry name" value="AcetylCoA_CT_beta"/>
    <property type="match status" value="1"/>
</dbReference>
<keyword evidence="6 13" id="KW-0863">Zinc-finger</keyword>
<comment type="similarity">
    <text evidence="13">Belongs to the AccD/PCCB family.</text>
</comment>
<dbReference type="GO" id="GO:2001295">
    <property type="term" value="P:malonyl-CoA biosynthetic process"/>
    <property type="evidence" value="ECO:0007669"/>
    <property type="project" value="UniProtKB-UniRule"/>
</dbReference>
<evidence type="ECO:0000256" key="9">
    <source>
        <dbReference type="ARBA" id="ARBA00022840"/>
    </source>
</evidence>
<evidence type="ECO:0000256" key="13">
    <source>
        <dbReference type="HAMAP-Rule" id="MF_01395"/>
    </source>
</evidence>
<evidence type="ECO:0000256" key="4">
    <source>
        <dbReference type="ARBA" id="ARBA00022723"/>
    </source>
</evidence>
<dbReference type="Proteomes" id="UP000240535">
    <property type="component" value="Unassembled WGS sequence"/>
</dbReference>
<comment type="pathway">
    <text evidence="13">Lipid metabolism; malonyl-CoA biosynthesis; malonyl-CoA from acetyl-CoA: step 1/1.</text>
</comment>
<keyword evidence="3 13" id="KW-0808">Transferase</keyword>
<dbReference type="GO" id="GO:0006633">
    <property type="term" value="P:fatty acid biosynthetic process"/>
    <property type="evidence" value="ECO:0007669"/>
    <property type="project" value="UniProtKB-KW"/>
</dbReference>
<dbReference type="PROSITE" id="PS50980">
    <property type="entry name" value="COA_CT_NTER"/>
    <property type="match status" value="1"/>
</dbReference>
<dbReference type="GO" id="GO:0008270">
    <property type="term" value="F:zinc ion binding"/>
    <property type="evidence" value="ECO:0007669"/>
    <property type="project" value="UniProtKB-UniRule"/>
</dbReference>
<feature type="compositionally biased region" description="Acidic residues" evidence="14">
    <location>
        <begin position="284"/>
        <end position="301"/>
    </location>
</feature>
<dbReference type="PRINTS" id="PR01070">
    <property type="entry name" value="ACCCTRFRASEB"/>
</dbReference>
<keyword evidence="7 13" id="KW-0276">Fatty acid metabolism</keyword>
<dbReference type="InterPro" id="IPR034733">
    <property type="entry name" value="AcCoA_carboxyl_beta"/>
</dbReference>
<keyword evidence="10 13" id="KW-0443">Lipid metabolism</keyword>
<feature type="domain" description="CoA carboxyltransferase N-terminal" evidence="15">
    <location>
        <begin position="23"/>
        <end position="292"/>
    </location>
</feature>
<evidence type="ECO:0000256" key="8">
    <source>
        <dbReference type="ARBA" id="ARBA00022833"/>
    </source>
</evidence>
<evidence type="ECO:0000256" key="14">
    <source>
        <dbReference type="SAM" id="MobiDB-lite"/>
    </source>
</evidence>
<name>A0A2P8QZB7_9BACT</name>
<evidence type="ECO:0000256" key="2">
    <source>
        <dbReference type="ARBA" id="ARBA00022516"/>
    </source>
</evidence>
<keyword evidence="4 13" id="KW-0479">Metal-binding</keyword>
<sequence>MNFADIFSTRRRKQADPSEAPAHWIKCTNCNSLMYYKEVEASLNVCPKCSYHIRLTTQERINILADEDTFVEHDTNLQPVDPLKFVDKKSYRKRIKENEAKTGRYSSVISGEIKINGINAQLVVFDFNFMGGSLGSVEGEKIVRAVNRSIKKNEALIIVSASGGARMQESTYSLMQMSKTAAAIKKLSEHKIPFISVLTDPTMGGVSASFAWLGDIIIAEPGALIGFAGQRVIKQTIGTDLPEGFQKSEFLLEHGLIDAIVPRGEHKKYISDMIRLLKPCEESNAIEESENIEDTAEDFKDDESQNLQNIDEESADKE</sequence>
<comment type="cofactor">
    <cofactor evidence="13">
        <name>Zn(2+)</name>
        <dbReference type="ChEBI" id="CHEBI:29105"/>
    </cofactor>
    <text evidence="13">Binds 1 zinc ion per subunit.</text>
</comment>
<dbReference type="RefSeq" id="WP_106872196.1">
    <property type="nucleotide sequence ID" value="NZ_CP053841.1"/>
</dbReference>
<comment type="caution">
    <text evidence="16">The sequence shown here is derived from an EMBL/GenBank/DDBJ whole genome shotgun (WGS) entry which is preliminary data.</text>
</comment>
<accession>A0A2P8QZB7</accession>
<dbReference type="InterPro" id="IPR000438">
    <property type="entry name" value="Acetyl_CoA_COase_Trfase_b_su"/>
</dbReference>
<dbReference type="InterPro" id="IPR029045">
    <property type="entry name" value="ClpP/crotonase-like_dom_sf"/>
</dbReference>
<evidence type="ECO:0000256" key="5">
    <source>
        <dbReference type="ARBA" id="ARBA00022741"/>
    </source>
</evidence>
<evidence type="ECO:0000313" key="16">
    <source>
        <dbReference type="EMBL" id="PSM51586.1"/>
    </source>
</evidence>
<proteinExistence type="inferred from homology"/>
<feature type="binding site" evidence="13">
    <location>
        <position position="49"/>
    </location>
    <ligand>
        <name>Zn(2+)</name>
        <dbReference type="ChEBI" id="CHEBI:29105"/>
    </ligand>
</feature>
<organism evidence="16 17">
    <name type="scientific">Campylobacter blaseri</name>
    <dbReference type="NCBI Taxonomy" id="2042961"/>
    <lineage>
        <taxon>Bacteria</taxon>
        <taxon>Pseudomonadati</taxon>
        <taxon>Campylobacterota</taxon>
        <taxon>Epsilonproteobacteria</taxon>
        <taxon>Campylobacterales</taxon>
        <taxon>Campylobacteraceae</taxon>
        <taxon>Campylobacter</taxon>
    </lineage>
</organism>
<evidence type="ECO:0000256" key="7">
    <source>
        <dbReference type="ARBA" id="ARBA00022832"/>
    </source>
</evidence>
<keyword evidence="5 13" id="KW-0547">Nucleotide-binding</keyword>
<evidence type="ECO:0000256" key="10">
    <source>
        <dbReference type="ARBA" id="ARBA00023098"/>
    </source>
</evidence>
<evidence type="ECO:0000256" key="12">
    <source>
        <dbReference type="ARBA" id="ARBA00025280"/>
    </source>
</evidence>
<comment type="subcellular location">
    <subcellularLocation>
        <location evidence="1 13">Cytoplasm</location>
    </subcellularLocation>
</comment>
<comment type="function">
    <text evidence="12 13">Component of the acetyl coenzyme A carboxylase (ACC) complex. Biotin carboxylase (BC) catalyzes the carboxylation of biotin on its carrier protein (BCCP) and then the CO(2) group is transferred by the transcarboxylase to acetyl-CoA to form malonyl-CoA.</text>
</comment>
<reference evidence="17" key="1">
    <citation type="submission" date="2017-10" db="EMBL/GenBank/DDBJ databases">
        <title>Campylobacter species from seals.</title>
        <authorList>
            <person name="Gilbert M.J."/>
            <person name="Zomer A.L."/>
            <person name="Timmerman A.J."/>
            <person name="Duim B."/>
            <person name="Wagenaar J.A."/>
        </authorList>
    </citation>
    <scope>NUCLEOTIDE SEQUENCE [LARGE SCALE GENOMIC DNA]</scope>
    <source>
        <strain evidence="17">17S00004-5</strain>
    </source>
</reference>
<dbReference type="GO" id="GO:0003989">
    <property type="term" value="F:acetyl-CoA carboxylase activity"/>
    <property type="evidence" value="ECO:0007669"/>
    <property type="project" value="InterPro"/>
</dbReference>
<dbReference type="PANTHER" id="PTHR42995:SF5">
    <property type="entry name" value="ACETYL-COENZYME A CARBOXYLASE CARBOXYL TRANSFERASE SUBUNIT BETA, CHLOROPLASTIC"/>
    <property type="match status" value="1"/>
</dbReference>
<keyword evidence="13" id="KW-0963">Cytoplasm</keyword>
<keyword evidence="11 13" id="KW-0275">Fatty acid biosynthesis</keyword>
<feature type="region of interest" description="Disordered" evidence="14">
    <location>
        <begin position="284"/>
        <end position="318"/>
    </location>
</feature>
<dbReference type="AlphaFoldDB" id="A0A2P8QZB7"/>
<keyword evidence="2 13" id="KW-0444">Lipid biosynthesis</keyword>
<evidence type="ECO:0000256" key="6">
    <source>
        <dbReference type="ARBA" id="ARBA00022771"/>
    </source>
</evidence>
<protein>
    <recommendedName>
        <fullName evidence="13">Acetyl-coenzyme A carboxylase carboxyl transferase subunit beta</fullName>
        <shortName evidence="13">ACCase subunit beta</shortName>
        <shortName evidence="13">Acetyl-CoA carboxylase carboxyltransferase subunit beta</shortName>
        <ecNumber evidence="13">2.1.3.15</ecNumber>
    </recommendedName>
</protein>
<dbReference type="Gene3D" id="3.90.226.10">
    <property type="entry name" value="2-enoyl-CoA Hydratase, Chain A, domain 1"/>
    <property type="match status" value="1"/>
</dbReference>
<keyword evidence="8 13" id="KW-0862">Zinc</keyword>
<gene>
    <name evidence="13" type="primary">accD</name>
    <name evidence="16" type="ORF">CQ405_07260</name>
</gene>
<keyword evidence="17" id="KW-1185">Reference proteome</keyword>
<dbReference type="GO" id="GO:0016743">
    <property type="term" value="F:carboxyl- or carbamoyltransferase activity"/>
    <property type="evidence" value="ECO:0007669"/>
    <property type="project" value="UniProtKB-UniRule"/>
</dbReference>
<dbReference type="OrthoDB" id="9772975at2"/>
<dbReference type="EC" id="2.1.3.15" evidence="13"/>
<dbReference type="Pfam" id="PF01039">
    <property type="entry name" value="Carboxyl_trans"/>
    <property type="match status" value="1"/>
</dbReference>
<dbReference type="Pfam" id="PF17848">
    <property type="entry name" value="Zn_ribbon_ACC"/>
    <property type="match status" value="1"/>
</dbReference>
<dbReference type="PANTHER" id="PTHR42995">
    <property type="entry name" value="ACETYL-COENZYME A CARBOXYLASE CARBOXYL TRANSFERASE SUBUNIT BETA, CHLOROPLASTIC"/>
    <property type="match status" value="1"/>
</dbReference>
<comment type="catalytic activity">
    <reaction evidence="13">
        <text>N(6)-carboxybiotinyl-L-lysyl-[protein] + acetyl-CoA = N(6)-biotinyl-L-lysyl-[protein] + malonyl-CoA</text>
        <dbReference type="Rhea" id="RHEA:54728"/>
        <dbReference type="Rhea" id="RHEA-COMP:10505"/>
        <dbReference type="Rhea" id="RHEA-COMP:10506"/>
        <dbReference type="ChEBI" id="CHEBI:57288"/>
        <dbReference type="ChEBI" id="CHEBI:57384"/>
        <dbReference type="ChEBI" id="CHEBI:83144"/>
        <dbReference type="ChEBI" id="CHEBI:83145"/>
        <dbReference type="EC" id="2.1.3.15"/>
    </reaction>
</comment>
<evidence type="ECO:0000259" key="15">
    <source>
        <dbReference type="PROSITE" id="PS50980"/>
    </source>
</evidence>
<feature type="zinc finger region" description="C4-type" evidence="13">
    <location>
        <begin position="27"/>
        <end position="49"/>
    </location>
</feature>
<dbReference type="GO" id="GO:0009329">
    <property type="term" value="C:acetate CoA-transferase complex"/>
    <property type="evidence" value="ECO:0007669"/>
    <property type="project" value="TreeGrafter"/>
</dbReference>
<comment type="subunit">
    <text evidence="13">Acetyl-CoA carboxylase is a heterohexamer composed of biotin carboxyl carrier protein (AccB), biotin carboxylase (AccC) and two subunits each of ACCase subunit alpha (AccA) and ACCase subunit beta (AccD).</text>
</comment>
<dbReference type="InterPro" id="IPR011762">
    <property type="entry name" value="COA_CT_N"/>
</dbReference>
<dbReference type="GO" id="GO:0005524">
    <property type="term" value="F:ATP binding"/>
    <property type="evidence" value="ECO:0007669"/>
    <property type="project" value="UniProtKB-KW"/>
</dbReference>
<feature type="binding site" evidence="13">
    <location>
        <position position="30"/>
    </location>
    <ligand>
        <name>Zn(2+)</name>
        <dbReference type="ChEBI" id="CHEBI:29105"/>
    </ligand>
</feature>
<dbReference type="EMBL" id="PDHH01000006">
    <property type="protein sequence ID" value="PSM51586.1"/>
    <property type="molecule type" value="Genomic_DNA"/>
</dbReference>
<evidence type="ECO:0000256" key="11">
    <source>
        <dbReference type="ARBA" id="ARBA00023160"/>
    </source>
</evidence>
<evidence type="ECO:0000313" key="17">
    <source>
        <dbReference type="Proteomes" id="UP000240535"/>
    </source>
</evidence>
<evidence type="ECO:0000256" key="1">
    <source>
        <dbReference type="ARBA" id="ARBA00004496"/>
    </source>
</evidence>
<feature type="binding site" evidence="13">
    <location>
        <position position="46"/>
    </location>
    <ligand>
        <name>Zn(2+)</name>
        <dbReference type="ChEBI" id="CHEBI:29105"/>
    </ligand>
</feature>
<dbReference type="SUPFAM" id="SSF52096">
    <property type="entry name" value="ClpP/crotonase"/>
    <property type="match status" value="1"/>
</dbReference>
<dbReference type="NCBIfam" id="TIGR00515">
    <property type="entry name" value="accD"/>
    <property type="match status" value="1"/>
</dbReference>
<keyword evidence="9 13" id="KW-0067">ATP-binding</keyword>
<feature type="binding site" evidence="13">
    <location>
        <position position="27"/>
    </location>
    <ligand>
        <name>Zn(2+)</name>
        <dbReference type="ChEBI" id="CHEBI:29105"/>
    </ligand>
</feature>
<evidence type="ECO:0000256" key="3">
    <source>
        <dbReference type="ARBA" id="ARBA00022679"/>
    </source>
</evidence>
<dbReference type="UniPathway" id="UPA00655">
    <property type="reaction ID" value="UER00711"/>
</dbReference>
<dbReference type="InterPro" id="IPR041010">
    <property type="entry name" value="Znf-ACC"/>
</dbReference>